<comment type="caution">
    <text evidence="1">The sequence shown here is derived from an EMBL/GenBank/DDBJ whole genome shotgun (WGS) entry which is preliminary data.</text>
</comment>
<accession>A0A830I2W2</accession>
<dbReference type="EMBL" id="BNJQ01000041">
    <property type="protein sequence ID" value="GHP12370.1"/>
    <property type="molecule type" value="Genomic_DNA"/>
</dbReference>
<evidence type="ECO:0008006" key="3">
    <source>
        <dbReference type="Google" id="ProtNLM"/>
    </source>
</evidence>
<organism evidence="1 2">
    <name type="scientific">Pycnococcus provasolii</name>
    <dbReference type="NCBI Taxonomy" id="41880"/>
    <lineage>
        <taxon>Eukaryota</taxon>
        <taxon>Viridiplantae</taxon>
        <taxon>Chlorophyta</taxon>
        <taxon>Pseudoscourfieldiophyceae</taxon>
        <taxon>Pseudoscourfieldiales</taxon>
        <taxon>Pycnococcaceae</taxon>
        <taxon>Pycnococcus</taxon>
    </lineage>
</organism>
<dbReference type="InterPro" id="IPR046345">
    <property type="entry name" value="TraB_PrgY-like"/>
</dbReference>
<proteinExistence type="predicted"/>
<evidence type="ECO:0000313" key="1">
    <source>
        <dbReference type="EMBL" id="GHP12370.1"/>
    </source>
</evidence>
<dbReference type="OrthoDB" id="48306at2759"/>
<keyword evidence="2" id="KW-1185">Reference proteome</keyword>
<reference evidence="1" key="1">
    <citation type="submission" date="2020-10" db="EMBL/GenBank/DDBJ databases">
        <title>Unveiling of a novel bifunctional photoreceptor, Dualchrome1, isolated from a cosmopolitan green alga.</title>
        <authorList>
            <person name="Suzuki S."/>
            <person name="Kawachi M."/>
        </authorList>
    </citation>
    <scope>NUCLEOTIDE SEQUENCE</scope>
    <source>
        <strain evidence="1">NIES 2893</strain>
    </source>
</reference>
<dbReference type="InterPro" id="IPR002816">
    <property type="entry name" value="TraB/PrgY/GumN_fam"/>
</dbReference>
<dbReference type="Pfam" id="PF01963">
    <property type="entry name" value="TraB_PrgY_gumN"/>
    <property type="match status" value="1"/>
</dbReference>
<evidence type="ECO:0000313" key="2">
    <source>
        <dbReference type="Proteomes" id="UP000660262"/>
    </source>
</evidence>
<dbReference type="PANTHER" id="PTHR21530">
    <property type="entry name" value="PHEROMONE SHUTDOWN PROTEIN"/>
    <property type="match status" value="1"/>
</dbReference>
<dbReference type="AlphaFoldDB" id="A0A830I2W2"/>
<dbReference type="CDD" id="cd14726">
    <property type="entry name" value="TraB_PrgY-like"/>
    <property type="match status" value="1"/>
</dbReference>
<dbReference type="PANTHER" id="PTHR21530:SF7">
    <property type="entry name" value="TRAB DOMAIN-CONTAINING PROTEIN"/>
    <property type="match status" value="1"/>
</dbReference>
<sequence>MALLLHMSMSLSRTLSGLSGRSSRRLFLATYVRTLSSSSSPSSNHNTTSFLRLPLSQTDVFLVGTAHISQESAREVRQLISTVKPDVVAIELCRERAQRFQNQSSFANQKETTPDEVVKKLLKALGVTQDANALGLGGAALKAVVSQMYRGLRMSGLEPGKEFQVAMEEASNVGAKLALIDREQDATFAELRKAIKVSDVMRFMFGGATPLPPELASVFQAYDTSGEGMQETVERLKNRETIRAAVSHLREQYPQIVDVILDQRDEFMAEKIKRLRGSVVAVVGMAHMDGIERRLRQ</sequence>
<dbReference type="Proteomes" id="UP000660262">
    <property type="component" value="Unassembled WGS sequence"/>
</dbReference>
<gene>
    <name evidence="1" type="ORF">PPROV_001109800</name>
</gene>
<protein>
    <recommendedName>
        <fullName evidence="3">TraB family protein</fullName>
    </recommendedName>
</protein>
<name>A0A830I2W2_9CHLO</name>